<evidence type="ECO:0000313" key="2">
    <source>
        <dbReference type="EMBL" id="VDI08736.1"/>
    </source>
</evidence>
<organism evidence="2 3">
    <name type="scientific">Mytilus galloprovincialis</name>
    <name type="common">Mediterranean mussel</name>
    <dbReference type="NCBI Taxonomy" id="29158"/>
    <lineage>
        <taxon>Eukaryota</taxon>
        <taxon>Metazoa</taxon>
        <taxon>Spiralia</taxon>
        <taxon>Lophotrochozoa</taxon>
        <taxon>Mollusca</taxon>
        <taxon>Bivalvia</taxon>
        <taxon>Autobranchia</taxon>
        <taxon>Pteriomorphia</taxon>
        <taxon>Mytilida</taxon>
        <taxon>Mytiloidea</taxon>
        <taxon>Mytilidae</taxon>
        <taxon>Mytilinae</taxon>
        <taxon>Mytilus</taxon>
    </lineage>
</organism>
<feature type="compositionally biased region" description="Basic and acidic residues" evidence="1">
    <location>
        <begin position="238"/>
        <end position="248"/>
    </location>
</feature>
<reference evidence="2" key="1">
    <citation type="submission" date="2018-11" db="EMBL/GenBank/DDBJ databases">
        <authorList>
            <person name="Alioto T."/>
            <person name="Alioto T."/>
        </authorList>
    </citation>
    <scope>NUCLEOTIDE SEQUENCE</scope>
</reference>
<keyword evidence="3" id="KW-1185">Reference proteome</keyword>
<feature type="region of interest" description="Disordered" evidence="1">
    <location>
        <begin position="221"/>
        <end position="255"/>
    </location>
</feature>
<sequence length="255" mass="29671">MGWRPPSCGKICKNDTNSRKRIEKLESLDETTIKFVMSEPKLHEVMSTLKNAIASSAPGPNVQKDGSTRSTRVPRTYNRFKKDYPGSQREQRRFDCPVVRLDKRLRKYTTPTRRLNVGEIPHTCCRLHNSVANTRSGNRYRMYHNSLFSAAMHMRLKAAEKMSRGPGVSKPPTRAFMDEMTITAKSVLEDKWMLQDLGDIVHRARMKFKPSKSRSLILKERKGARQKYQNWRRNNSNNHRESLDKSFRDSLNGHY</sequence>
<evidence type="ECO:0000313" key="3">
    <source>
        <dbReference type="Proteomes" id="UP000596742"/>
    </source>
</evidence>
<proteinExistence type="predicted"/>
<dbReference type="EMBL" id="UYJE01002233">
    <property type="protein sequence ID" value="VDI08736.1"/>
    <property type="molecule type" value="Genomic_DNA"/>
</dbReference>
<gene>
    <name evidence="2" type="ORF">MGAL_10B053724</name>
</gene>
<feature type="compositionally biased region" description="Polar residues" evidence="1">
    <location>
        <begin position="227"/>
        <end position="237"/>
    </location>
</feature>
<evidence type="ECO:0000256" key="1">
    <source>
        <dbReference type="SAM" id="MobiDB-lite"/>
    </source>
</evidence>
<protein>
    <submittedName>
        <fullName evidence="2">Uncharacterized protein</fullName>
    </submittedName>
</protein>
<dbReference type="AlphaFoldDB" id="A0A8B6CR77"/>
<comment type="caution">
    <text evidence="2">The sequence shown here is derived from an EMBL/GenBank/DDBJ whole genome shotgun (WGS) entry which is preliminary data.</text>
</comment>
<dbReference type="Proteomes" id="UP000596742">
    <property type="component" value="Unassembled WGS sequence"/>
</dbReference>
<accession>A0A8B6CR77</accession>
<name>A0A8B6CR77_MYTGA</name>